<name>A0A2I0I4I7_PUNGR</name>
<keyword evidence="3" id="KW-1185">Reference proteome</keyword>
<evidence type="ECO:0000256" key="1">
    <source>
        <dbReference type="SAM" id="MobiDB-lite"/>
    </source>
</evidence>
<dbReference type="AlphaFoldDB" id="A0A2I0I4I7"/>
<gene>
    <name evidence="2" type="ORF">CRG98_041267</name>
</gene>
<feature type="region of interest" description="Disordered" evidence="1">
    <location>
        <begin position="1"/>
        <end position="42"/>
    </location>
</feature>
<dbReference type="Proteomes" id="UP000233551">
    <property type="component" value="Unassembled WGS sequence"/>
</dbReference>
<evidence type="ECO:0000313" key="3">
    <source>
        <dbReference type="Proteomes" id="UP000233551"/>
    </source>
</evidence>
<sequence length="124" mass="13784">MDLMGSGDVSESGKRTRVRKRRLGEGGSGGSNPYHHHPDEAVGSFKSYMRPRLGGGGLVWSYHNIISPSLFDFEDTAAIEKVHDHKERRSGMVEAPFLATIPQRCHRQSLRLLTTSTVAMVFDD</sequence>
<protein>
    <submittedName>
        <fullName evidence="2">Uncharacterized protein</fullName>
    </submittedName>
</protein>
<evidence type="ECO:0000313" key="2">
    <source>
        <dbReference type="EMBL" id="PKI38356.1"/>
    </source>
</evidence>
<reference evidence="2 3" key="1">
    <citation type="submission" date="2017-11" db="EMBL/GenBank/DDBJ databases">
        <title>De-novo sequencing of pomegranate (Punica granatum L.) genome.</title>
        <authorList>
            <person name="Akparov Z."/>
            <person name="Amiraslanov A."/>
            <person name="Hajiyeva S."/>
            <person name="Abbasov M."/>
            <person name="Kaur K."/>
            <person name="Hamwieh A."/>
            <person name="Solovyev V."/>
            <person name="Salamov A."/>
            <person name="Braich B."/>
            <person name="Kosarev P."/>
            <person name="Mahmoud A."/>
            <person name="Hajiyev E."/>
            <person name="Babayeva S."/>
            <person name="Izzatullayeva V."/>
            <person name="Mammadov A."/>
            <person name="Mammadov A."/>
            <person name="Sharifova S."/>
            <person name="Ojaghi J."/>
            <person name="Eynullazada K."/>
            <person name="Bayramov B."/>
            <person name="Abdulazimova A."/>
            <person name="Shahmuradov I."/>
        </authorList>
    </citation>
    <scope>NUCLEOTIDE SEQUENCE [LARGE SCALE GENOMIC DNA]</scope>
    <source>
        <strain evidence="3">cv. AG2017</strain>
        <tissue evidence="2">Leaf</tissue>
    </source>
</reference>
<organism evidence="2 3">
    <name type="scientific">Punica granatum</name>
    <name type="common">Pomegranate</name>
    <dbReference type="NCBI Taxonomy" id="22663"/>
    <lineage>
        <taxon>Eukaryota</taxon>
        <taxon>Viridiplantae</taxon>
        <taxon>Streptophyta</taxon>
        <taxon>Embryophyta</taxon>
        <taxon>Tracheophyta</taxon>
        <taxon>Spermatophyta</taxon>
        <taxon>Magnoliopsida</taxon>
        <taxon>eudicotyledons</taxon>
        <taxon>Gunneridae</taxon>
        <taxon>Pentapetalae</taxon>
        <taxon>rosids</taxon>
        <taxon>malvids</taxon>
        <taxon>Myrtales</taxon>
        <taxon>Lythraceae</taxon>
        <taxon>Punica</taxon>
    </lineage>
</organism>
<comment type="caution">
    <text evidence="2">The sequence shown here is derived from an EMBL/GenBank/DDBJ whole genome shotgun (WGS) entry which is preliminary data.</text>
</comment>
<dbReference type="EMBL" id="PGOL01004132">
    <property type="protein sequence ID" value="PKI38356.1"/>
    <property type="molecule type" value="Genomic_DNA"/>
</dbReference>
<accession>A0A2I0I4I7</accession>
<proteinExistence type="predicted"/>